<organism evidence="1 2">
    <name type="scientific">Treponema primitia (strain ATCC BAA-887 / DSM 12427 / ZAS-2)</name>
    <dbReference type="NCBI Taxonomy" id="545694"/>
    <lineage>
        <taxon>Bacteria</taxon>
        <taxon>Pseudomonadati</taxon>
        <taxon>Spirochaetota</taxon>
        <taxon>Spirochaetia</taxon>
        <taxon>Spirochaetales</taxon>
        <taxon>Treponemataceae</taxon>
        <taxon>Treponema</taxon>
    </lineage>
</organism>
<evidence type="ECO:0000313" key="2">
    <source>
        <dbReference type="Proteomes" id="UP000009223"/>
    </source>
</evidence>
<dbReference type="HOGENOM" id="CLU_618117_0_0_12"/>
<dbReference type="EMBL" id="CP001843">
    <property type="protein sequence ID" value="AEF84098.1"/>
    <property type="molecule type" value="Genomic_DNA"/>
</dbReference>
<dbReference type="SUPFAM" id="SSF160980">
    <property type="entry name" value="SSO1389-like"/>
    <property type="match status" value="1"/>
</dbReference>
<keyword evidence="2" id="KW-1185">Reference proteome</keyword>
<dbReference type="InterPro" id="IPR013383">
    <property type="entry name" value="CRISPR-assoc_prot_DxTHG_CS"/>
</dbReference>
<dbReference type="eggNOG" id="COG1517">
    <property type="taxonomic scope" value="Bacteria"/>
</dbReference>
<accession>F5YHA6</accession>
<dbReference type="KEGG" id="tpi:TREPR_1098"/>
<dbReference type="AlphaFoldDB" id="F5YHA6"/>
<name>F5YHA6_TREPZ</name>
<dbReference type="STRING" id="545694.TREPR_1098"/>
<sequence>MKHYTLISFVGTGAFKKDGGKEGYSEASYQFPNGTTYTTNIFLEALLKSGYRSIKKVILLGTRTSSWDVLLADIRSDSSSPDYGSLWSKIIDECESAGISDESAALLEEALSKKLCLPVAIKVHTPVIDAETIPEIFPIYNTLVSELAPETDILLDITHSFRSLPILVYQALQFGLTGLPPRNVELIYGEIRNNGLSPARDLSQYWQLSQITEAKNLFARRLDGKRLAQLLHDEWPQGEELISRFSTIVECNLALDIPKWLKDANRDLGRPLKGTEPEWVLEIRKIVQSEIVEKISPAKGNRSLKTSEVLRSFSALLEQHGLFIQAIITLQVALETRTIEAFGSPDDIGDYSAWHDIDGPNYQKNYQQKREALNVVHPLRDIESIRNAIAHGGYKKRWGSKASKGLSFTAQEIRDALKKSKEAVQIFFDNVRPKDSVVEGQVP</sequence>
<dbReference type="Proteomes" id="UP000009223">
    <property type="component" value="Chromosome"/>
</dbReference>
<reference evidence="2" key="1">
    <citation type="submission" date="2009-12" db="EMBL/GenBank/DDBJ databases">
        <title>Complete sequence of Treponema primitia strain ZAS-2.</title>
        <authorList>
            <person name="Tetu S.G."/>
            <person name="Matson E."/>
            <person name="Ren Q."/>
            <person name="Seshadri R."/>
            <person name="Elbourne L."/>
            <person name="Hassan K.A."/>
            <person name="Durkin A."/>
            <person name="Radune D."/>
            <person name="Mohamoud Y."/>
            <person name="Shay R."/>
            <person name="Jin S."/>
            <person name="Zhang X."/>
            <person name="Lucey K."/>
            <person name="Ballor N.R."/>
            <person name="Ottesen E."/>
            <person name="Rosenthal R."/>
            <person name="Allen A."/>
            <person name="Leadbetter J.R."/>
            <person name="Paulsen I.T."/>
        </authorList>
    </citation>
    <scope>NUCLEOTIDE SEQUENCE [LARGE SCALE GENOMIC DNA]</scope>
    <source>
        <strain evidence="2">ATCC BAA-887 / DSM 12427 / ZAS-2</strain>
    </source>
</reference>
<evidence type="ECO:0000313" key="1">
    <source>
        <dbReference type="EMBL" id="AEF84098.1"/>
    </source>
</evidence>
<dbReference type="NCBIfam" id="TIGR02549">
    <property type="entry name" value="CRISPR_DxTHG"/>
    <property type="match status" value="1"/>
</dbReference>
<dbReference type="NCBIfam" id="TIGR02221">
    <property type="entry name" value="cas_TM1812"/>
    <property type="match status" value="1"/>
</dbReference>
<dbReference type="RefSeq" id="WP_015708973.1">
    <property type="nucleotide sequence ID" value="NC_015578.1"/>
</dbReference>
<proteinExistence type="predicted"/>
<dbReference type="InterPro" id="IPR011742">
    <property type="entry name" value="CRISPR-assoc_prot_TM1812"/>
</dbReference>
<reference evidence="1 2" key="2">
    <citation type="journal article" date="2011" name="ISME J.">
        <title>RNA-seq reveals cooperative metabolic interactions between two termite-gut spirochete species in co-culture.</title>
        <authorList>
            <person name="Rosenthal A.Z."/>
            <person name="Matson E.G."/>
            <person name="Eldar A."/>
            <person name="Leadbetter J.R."/>
        </authorList>
    </citation>
    <scope>NUCLEOTIDE SEQUENCE [LARGE SCALE GENOMIC DNA]</scope>
    <source>
        <strain evidence="2">ATCC BAA-887 / DSM 12427 / ZAS-2</strain>
    </source>
</reference>
<protein>
    <submittedName>
        <fullName evidence="1">Putative crispr-associated protein, family</fullName>
    </submittedName>
</protein>
<gene>
    <name evidence="1" type="ordered locus">TREPR_1098</name>
</gene>